<name>A0ABR1VN19_9PEZI</name>
<gene>
    <name evidence="1" type="ORF">PG996_005024</name>
</gene>
<accession>A0ABR1VN19</accession>
<proteinExistence type="predicted"/>
<evidence type="ECO:0000313" key="1">
    <source>
        <dbReference type="EMBL" id="KAK8071676.1"/>
    </source>
</evidence>
<sequence>MPGLKQVPDKYGNDRYLYKLLKTGNLAEIKAWPGTPTSTLFTFQGDMLARYQATARREVRNRMHHLNSPPSLYPCLRLAKSGLMVALDHEQWETAAFLLRRDGGQVGFLGTKEHFWAARVYRDLGESLLVEYPDPEKKPVGAIVSAKPPLWEQFTTRWLGQLLDGGEEADIGSLLDFIEDKLDEQTKAREIMEMEMEID</sequence>
<dbReference type="EMBL" id="JAQQWM010000003">
    <property type="protein sequence ID" value="KAK8071676.1"/>
    <property type="molecule type" value="Genomic_DNA"/>
</dbReference>
<protein>
    <submittedName>
        <fullName evidence="1">Uncharacterized protein</fullName>
    </submittedName>
</protein>
<organism evidence="1 2">
    <name type="scientific">Apiospora saccharicola</name>
    <dbReference type="NCBI Taxonomy" id="335842"/>
    <lineage>
        <taxon>Eukaryota</taxon>
        <taxon>Fungi</taxon>
        <taxon>Dikarya</taxon>
        <taxon>Ascomycota</taxon>
        <taxon>Pezizomycotina</taxon>
        <taxon>Sordariomycetes</taxon>
        <taxon>Xylariomycetidae</taxon>
        <taxon>Amphisphaeriales</taxon>
        <taxon>Apiosporaceae</taxon>
        <taxon>Apiospora</taxon>
    </lineage>
</organism>
<evidence type="ECO:0000313" key="2">
    <source>
        <dbReference type="Proteomes" id="UP001446871"/>
    </source>
</evidence>
<reference evidence="1 2" key="1">
    <citation type="submission" date="2023-01" db="EMBL/GenBank/DDBJ databases">
        <title>Analysis of 21 Apiospora genomes using comparative genomics revels a genus with tremendous synthesis potential of carbohydrate active enzymes and secondary metabolites.</title>
        <authorList>
            <person name="Sorensen T."/>
        </authorList>
    </citation>
    <scope>NUCLEOTIDE SEQUENCE [LARGE SCALE GENOMIC DNA]</scope>
    <source>
        <strain evidence="1 2">CBS 83171</strain>
    </source>
</reference>
<keyword evidence="2" id="KW-1185">Reference proteome</keyword>
<comment type="caution">
    <text evidence="1">The sequence shown here is derived from an EMBL/GenBank/DDBJ whole genome shotgun (WGS) entry which is preliminary data.</text>
</comment>
<dbReference type="Proteomes" id="UP001446871">
    <property type="component" value="Unassembled WGS sequence"/>
</dbReference>